<accession>C0FPM1</accession>
<reference evidence="1 2" key="2">
    <citation type="submission" date="2009-03" db="EMBL/GenBank/DDBJ databases">
        <title>Draft genome sequence of Roseburia inulinivorans (DSM 16841).</title>
        <authorList>
            <person name="Sudarsanam P."/>
            <person name="Ley R."/>
            <person name="Guruge J."/>
            <person name="Turnbaugh P.J."/>
            <person name="Mahowald M."/>
            <person name="Liep D."/>
            <person name="Gordon J."/>
        </authorList>
    </citation>
    <scope>NUCLEOTIDE SEQUENCE [LARGE SCALE GENOMIC DNA]</scope>
    <source>
        <strain evidence="1 2">DSM 16841</strain>
    </source>
</reference>
<sequence length="148" mass="15249">MRRGIFQHRITELDPVLTEAICRAAVNIVVGGQQVHGRIVGVGVSAAAIALHGALILHPALMLLVAPKASGIVLDQQVQARGQAAVAGECFHDGLAVADHTGLDTLGQPRAAQGGTAQLFHILGTELAAHILGGIFECVDIHGVLLLA</sequence>
<organism evidence="1 2">
    <name type="scientific">Roseburia inulinivorans DSM 16841</name>
    <dbReference type="NCBI Taxonomy" id="622312"/>
    <lineage>
        <taxon>Bacteria</taxon>
        <taxon>Bacillati</taxon>
        <taxon>Bacillota</taxon>
        <taxon>Clostridia</taxon>
        <taxon>Lachnospirales</taxon>
        <taxon>Lachnospiraceae</taxon>
        <taxon>Roseburia</taxon>
    </lineage>
</organism>
<evidence type="ECO:0000313" key="2">
    <source>
        <dbReference type="Proteomes" id="UP000003561"/>
    </source>
</evidence>
<dbReference type="EMBL" id="ACFY01000031">
    <property type="protein sequence ID" value="EEG95476.1"/>
    <property type="molecule type" value="Genomic_DNA"/>
</dbReference>
<evidence type="ECO:0000313" key="1">
    <source>
        <dbReference type="EMBL" id="EEG95476.1"/>
    </source>
</evidence>
<dbReference type="Proteomes" id="UP000003561">
    <property type="component" value="Unassembled WGS sequence"/>
</dbReference>
<gene>
    <name evidence="1" type="ORF">ROSEINA2194_00673</name>
</gene>
<dbReference type="AlphaFoldDB" id="C0FPM1"/>
<name>C0FPM1_9FIRM</name>
<reference evidence="1 2" key="1">
    <citation type="submission" date="2009-02" db="EMBL/GenBank/DDBJ databases">
        <authorList>
            <person name="Fulton L."/>
            <person name="Clifton S."/>
            <person name="Fulton B."/>
            <person name="Xu J."/>
            <person name="Minx P."/>
            <person name="Pepin K.H."/>
            <person name="Johnson M."/>
            <person name="Bhonagiri V."/>
            <person name="Nash W.E."/>
            <person name="Mardis E.R."/>
            <person name="Wilson R.K."/>
        </authorList>
    </citation>
    <scope>NUCLEOTIDE SEQUENCE [LARGE SCALE GENOMIC DNA]</scope>
    <source>
        <strain evidence="1 2">DSM 16841</strain>
    </source>
</reference>
<comment type="caution">
    <text evidence="1">The sequence shown here is derived from an EMBL/GenBank/DDBJ whole genome shotgun (WGS) entry which is preliminary data.</text>
</comment>
<proteinExistence type="predicted"/>
<protein>
    <submittedName>
        <fullName evidence="1">Uncharacterized protein</fullName>
    </submittedName>
</protein>